<feature type="transmembrane region" description="Helical" evidence="1">
    <location>
        <begin position="7"/>
        <end position="24"/>
    </location>
</feature>
<proteinExistence type="predicted"/>
<dbReference type="Proteomes" id="UP000320300">
    <property type="component" value="Unassembled WGS sequence"/>
</dbReference>
<accession>A0A521FNF6</accession>
<organism evidence="2 3">
    <name type="scientific">Pedobacter westerhofensis</name>
    <dbReference type="NCBI Taxonomy" id="425512"/>
    <lineage>
        <taxon>Bacteria</taxon>
        <taxon>Pseudomonadati</taxon>
        <taxon>Bacteroidota</taxon>
        <taxon>Sphingobacteriia</taxon>
        <taxon>Sphingobacteriales</taxon>
        <taxon>Sphingobacteriaceae</taxon>
        <taxon>Pedobacter</taxon>
    </lineage>
</organism>
<evidence type="ECO:0000313" key="3">
    <source>
        <dbReference type="Proteomes" id="UP000320300"/>
    </source>
</evidence>
<keyword evidence="3" id="KW-1185">Reference proteome</keyword>
<dbReference type="AlphaFoldDB" id="A0A521FNF6"/>
<dbReference type="EMBL" id="FXTN01000014">
    <property type="protein sequence ID" value="SMO97664.1"/>
    <property type="molecule type" value="Genomic_DNA"/>
</dbReference>
<sequence>MNIKTTPILIAILVFISITGFYSTNDAPSDGWTEIGFPYPFYTFTGGKIDPAAVNEIEMGFILRYFLIDLLVLALFIYVFNYADKTYKIVKK</sequence>
<gene>
    <name evidence="2" type="ORF">SAMN06265348_114130</name>
</gene>
<name>A0A521FNF6_9SPHI</name>
<reference evidence="2 3" key="1">
    <citation type="submission" date="2017-05" db="EMBL/GenBank/DDBJ databases">
        <authorList>
            <person name="Varghese N."/>
            <person name="Submissions S."/>
        </authorList>
    </citation>
    <scope>NUCLEOTIDE SEQUENCE [LARGE SCALE GENOMIC DNA]</scope>
    <source>
        <strain evidence="2 3">DSM 19036</strain>
    </source>
</reference>
<dbReference type="RefSeq" id="WP_142530766.1">
    <property type="nucleotide sequence ID" value="NZ_CBCSJO010000013.1"/>
</dbReference>
<evidence type="ECO:0000256" key="1">
    <source>
        <dbReference type="SAM" id="Phobius"/>
    </source>
</evidence>
<feature type="transmembrane region" description="Helical" evidence="1">
    <location>
        <begin position="62"/>
        <end position="83"/>
    </location>
</feature>
<keyword evidence="1" id="KW-1133">Transmembrane helix</keyword>
<keyword evidence="1" id="KW-0472">Membrane</keyword>
<keyword evidence="1" id="KW-0812">Transmembrane</keyword>
<protein>
    <submittedName>
        <fullName evidence="2">Uncharacterized protein</fullName>
    </submittedName>
</protein>
<evidence type="ECO:0000313" key="2">
    <source>
        <dbReference type="EMBL" id="SMO97664.1"/>
    </source>
</evidence>
<dbReference type="OrthoDB" id="772532at2"/>